<comment type="caution">
    <text evidence="1">The sequence shown here is derived from an EMBL/GenBank/DDBJ whole genome shotgun (WGS) entry which is preliminary data.</text>
</comment>
<dbReference type="Gene3D" id="3.90.550.10">
    <property type="entry name" value="Spore Coat Polysaccharide Biosynthesis Protein SpsA, Chain A"/>
    <property type="match status" value="1"/>
</dbReference>
<evidence type="ECO:0000313" key="2">
    <source>
        <dbReference type="Proteomes" id="UP001300261"/>
    </source>
</evidence>
<protein>
    <submittedName>
        <fullName evidence="1">Uncharacterized protein</fullName>
    </submittedName>
</protein>
<dbReference type="RefSeq" id="WP_265962504.1">
    <property type="nucleotide sequence ID" value="NZ_JAPEVI010000003.1"/>
</dbReference>
<dbReference type="SUPFAM" id="SSF53448">
    <property type="entry name" value="Nucleotide-diphospho-sugar transferases"/>
    <property type="match status" value="1"/>
</dbReference>
<gene>
    <name evidence="1" type="ORF">ON753_10710</name>
</gene>
<keyword evidence="2" id="KW-1185">Reference proteome</keyword>
<dbReference type="PANTHER" id="PTHR43179">
    <property type="entry name" value="RHAMNOSYLTRANSFERASE WBBL"/>
    <property type="match status" value="1"/>
</dbReference>
<accession>A0ABT3R190</accession>
<proteinExistence type="predicted"/>
<evidence type="ECO:0000313" key="1">
    <source>
        <dbReference type="EMBL" id="MCX2722843.1"/>
    </source>
</evidence>
<dbReference type="PANTHER" id="PTHR43179:SF7">
    <property type="entry name" value="RHAMNOSYLTRANSFERASE WBBL"/>
    <property type="match status" value="1"/>
</dbReference>
<name>A0ABT3R190_9HYPH</name>
<organism evidence="1 2">
    <name type="scientific">Roseibium salinum</name>
    <dbReference type="NCBI Taxonomy" id="1604349"/>
    <lineage>
        <taxon>Bacteria</taxon>
        <taxon>Pseudomonadati</taxon>
        <taxon>Pseudomonadota</taxon>
        <taxon>Alphaproteobacteria</taxon>
        <taxon>Hyphomicrobiales</taxon>
        <taxon>Stappiaceae</taxon>
        <taxon>Roseibium</taxon>
    </lineage>
</organism>
<sequence>MEPVVPLEGVQKLRAGADHFAARPGESDGRRRDGVGVPLDGRSVLFSTLDRETLLVAGVGDAFAGNLQVILNDDPKTAAPCTLVTLPLRKPASANKPPFIAVLSLRQMRGETLERVTIRSHGHSYPYVLKHGPVDLAAFLNLVSEVSKQPETEIVDSLVDALLSGKSAAGGTEIAAKVVRSIARQDGFIEVLGSFDQGDAYVQGWAKGLPAGSCRVLVLGDGLTVAELTSGLFERKDTGGKAFGFSGLLTAQTRLNAHAIRSLVFRGRSNWSTVDVHEKRSLLEAHGIPGQIRSLLPRLSGSGDGKRKLVAAAHRFDGRETVSELDVPVRIGIDFCAAVDRGGVMLSGWLLDPEDRVEAVFFQSADRSFRIDETWTSQPRPDVTSAFEDLSPFLRGPSAHHRHGFLAFLTCEPDVGTRASYLEIVLKNGHPAYAPLALGTAPLRTAFRRLVASLDPVTALSSNVVERQFVPMLCEAVRTEPVVGEVIDIGQVPPDTSKAVVIGLDDDVEKALVLLPLLALDPFLRGVPLVLSGPAAALAEQLEEVKRLAGFYGVAVRAVLATNVEDKLDAVEAGIAAAPSETIVCLNSSLVPRSAGWLEPLISAFQARDGQCLAAPTILYEDDTIRWAGSWIDEEGSETALKQHYLGYPRRTLHGAAVCEVTAATFDCCVLPKSALEAAGGFTRRYLGTDEKGIDAALKLRASGVPSIWVPQVEMVHPEDSFGGERNWQKLVSVIDRKVFDRNWSAALPKLAGAC</sequence>
<dbReference type="EMBL" id="JAPEVI010000003">
    <property type="protein sequence ID" value="MCX2722843.1"/>
    <property type="molecule type" value="Genomic_DNA"/>
</dbReference>
<dbReference type="Proteomes" id="UP001300261">
    <property type="component" value="Unassembled WGS sequence"/>
</dbReference>
<dbReference type="InterPro" id="IPR029044">
    <property type="entry name" value="Nucleotide-diphossugar_trans"/>
</dbReference>
<reference evidence="1 2" key="1">
    <citation type="journal article" date="2016" name="Int. J. Syst. Evol. Microbiol.">
        <title>Labrenzia salina sp. nov., isolated from the rhizosphere of the halophyte Arthrocnemum macrostachyum.</title>
        <authorList>
            <person name="Camacho M."/>
            <person name="Redondo-Gomez S."/>
            <person name="Rodriguez-Llorente I."/>
            <person name="Rohde M."/>
            <person name="Sproer C."/>
            <person name="Schumann P."/>
            <person name="Klenk H.P."/>
            <person name="Montero-Calasanz M.D.C."/>
        </authorList>
    </citation>
    <scope>NUCLEOTIDE SEQUENCE [LARGE SCALE GENOMIC DNA]</scope>
    <source>
        <strain evidence="1 2">DSM 29163</strain>
    </source>
</reference>